<comment type="pathway">
    <text evidence="1">Protein modification; protein glycosylation.</text>
</comment>
<dbReference type="EMBL" id="MN739833">
    <property type="protein sequence ID" value="QHT73885.1"/>
    <property type="molecule type" value="Genomic_DNA"/>
</dbReference>
<evidence type="ECO:0000256" key="1">
    <source>
        <dbReference type="ARBA" id="ARBA00004922"/>
    </source>
</evidence>
<dbReference type="AlphaFoldDB" id="A0A6C0H165"/>
<reference evidence="6" key="1">
    <citation type="journal article" date="2020" name="Nature">
        <title>Giant virus diversity and host interactions through global metagenomics.</title>
        <authorList>
            <person name="Schulz F."/>
            <person name="Roux S."/>
            <person name="Paez-Espino D."/>
            <person name="Jungbluth S."/>
            <person name="Walsh D.A."/>
            <person name="Denef V.J."/>
            <person name="McMahon K.D."/>
            <person name="Konstantinidis K.T."/>
            <person name="Eloe-Fadrosh E.A."/>
            <person name="Kyrpides N.C."/>
            <person name="Woyke T."/>
        </authorList>
    </citation>
    <scope>NUCLEOTIDE SEQUENCE</scope>
    <source>
        <strain evidence="6">GVMAG-M-3300023179-4</strain>
    </source>
</reference>
<evidence type="ECO:0000256" key="2">
    <source>
        <dbReference type="ARBA" id="ARBA00022679"/>
    </source>
</evidence>
<keyword evidence="2" id="KW-0808">Transferase</keyword>
<evidence type="ECO:0000259" key="5">
    <source>
        <dbReference type="Pfam" id="PF13844"/>
    </source>
</evidence>
<proteinExistence type="predicted"/>
<dbReference type="GO" id="GO:0097363">
    <property type="term" value="F:protein O-acetylglucosaminyltransferase activity"/>
    <property type="evidence" value="ECO:0007669"/>
    <property type="project" value="TreeGrafter"/>
</dbReference>
<evidence type="ECO:0000256" key="4">
    <source>
        <dbReference type="ARBA" id="ARBA00022803"/>
    </source>
</evidence>
<dbReference type="InterPro" id="IPR029489">
    <property type="entry name" value="OGT/SEC/SPY_C"/>
</dbReference>
<dbReference type="Pfam" id="PF13844">
    <property type="entry name" value="Glyco_transf_41"/>
    <property type="match status" value="2"/>
</dbReference>
<evidence type="ECO:0000256" key="3">
    <source>
        <dbReference type="ARBA" id="ARBA00022737"/>
    </source>
</evidence>
<sequence length="731" mass="86795">MYEIYKINGDYQKLLTYQKLESLSNLRFDLTELDYYNFRYNNKKFINNFKREIDTPLKRIGFISNDFTIHRPSGSLSIDFFENLIKYKNQFEIFFYTKTDVANRFLNLCTIRKDTNLINLKKMILSDNIDILIDMQGHMCNNYNDILIDRLAPIQMHFLGYPGTLGYANVDYLIADKIIIPEESTQFYREKIAYLPNCYQCNSQINLNYNKNLDDRKLFNLPKDAFVFCNFNYDYKLDRNMFFIYLKILNIIPNSVLFYKTEKDTFDYILKTDGQLHGIDKSRLINGRVIKQSEHFKRLSVCDLGLDNYRLNGHTTSSDLLIAGTPFITYPSDTYQNRVGKSLLLSLDLEELVCYSSQQYINLAVKLATDKKYYESIRNKLLENRTKILFNPNLYTNNFVNLMFNVWKNHYQPNLYFIWKCYKNTDSIGNDIIKVKSESIEKIHERAIKNEECVAYNSNGVLKNKILDKSLWIKSDSDLWVKEILNKDDITKFSNNYIGEPKYIWKFFPYIDCINEKKDIISIVNERNQLLRDIAENNNDCLAFNTKGELKKCVTENIVKISNDSNEGIWIREKILIPFDNDKKRNEINKEYNLPLISIIFLYNEKNIDNIFHFFKNQIYLNAELLIIVPENSTIQIKETFNIKLCKTNNKNIESIFKTFCKGEYYIIINNLMQYDEIQYIYIKYIKNNNLNDKNITSLVRDFKIEDIPINIIDIPFIRNVKFALKKNQKI</sequence>
<name>A0A6C0H165_9ZZZZ</name>
<dbReference type="Gene3D" id="3.40.50.11380">
    <property type="match status" value="1"/>
</dbReference>
<organism evidence="6">
    <name type="scientific">viral metagenome</name>
    <dbReference type="NCBI Taxonomy" id="1070528"/>
    <lineage>
        <taxon>unclassified sequences</taxon>
        <taxon>metagenomes</taxon>
        <taxon>organismal metagenomes</taxon>
    </lineage>
</organism>
<dbReference type="PANTHER" id="PTHR44366">
    <property type="entry name" value="UDP-N-ACETYLGLUCOSAMINE--PEPTIDE N-ACETYLGLUCOSAMINYLTRANSFERASE 110 KDA SUBUNIT"/>
    <property type="match status" value="1"/>
</dbReference>
<keyword evidence="4" id="KW-0802">TPR repeat</keyword>
<dbReference type="GO" id="GO:0006493">
    <property type="term" value="P:protein O-linked glycosylation"/>
    <property type="evidence" value="ECO:0007669"/>
    <property type="project" value="InterPro"/>
</dbReference>
<feature type="domain" description="O-GlcNAc transferase C-terminal" evidence="5">
    <location>
        <begin position="57"/>
        <end position="200"/>
    </location>
</feature>
<feature type="domain" description="O-GlcNAc transferase C-terminal" evidence="5">
    <location>
        <begin position="213"/>
        <end position="398"/>
    </location>
</feature>
<dbReference type="PANTHER" id="PTHR44366:SF1">
    <property type="entry name" value="UDP-N-ACETYLGLUCOSAMINE--PEPTIDE N-ACETYLGLUCOSAMINYLTRANSFERASE 110 KDA SUBUNIT"/>
    <property type="match status" value="1"/>
</dbReference>
<dbReference type="InterPro" id="IPR037919">
    <property type="entry name" value="OGT"/>
</dbReference>
<protein>
    <recommendedName>
        <fullName evidence="5">O-GlcNAc transferase C-terminal domain-containing protein</fullName>
    </recommendedName>
</protein>
<evidence type="ECO:0000313" key="6">
    <source>
        <dbReference type="EMBL" id="QHT73885.1"/>
    </source>
</evidence>
<dbReference type="Gene3D" id="3.40.50.2000">
    <property type="entry name" value="Glycogen Phosphorylase B"/>
    <property type="match status" value="1"/>
</dbReference>
<accession>A0A6C0H165</accession>
<keyword evidence="3" id="KW-0677">Repeat</keyword>